<reference evidence="3 4" key="1">
    <citation type="submission" date="2019-08" db="EMBL/GenBank/DDBJ databases">
        <authorList>
            <person name="Vazquez-Campos X."/>
        </authorList>
    </citation>
    <scope>NUCLEOTIDE SEQUENCE [LARGE SCALE GENOMIC DNA]</scope>
    <source>
        <strain evidence="3">LFW-283_2</strain>
    </source>
</reference>
<evidence type="ECO:0000313" key="3">
    <source>
        <dbReference type="EMBL" id="VVC03064.1"/>
    </source>
</evidence>
<feature type="domain" description="Band 7" evidence="2">
    <location>
        <begin position="31"/>
        <end position="193"/>
    </location>
</feature>
<evidence type="ECO:0000259" key="2">
    <source>
        <dbReference type="SMART" id="SM00244"/>
    </source>
</evidence>
<dbReference type="AlphaFoldDB" id="A0A5E4LM65"/>
<dbReference type="PANTHER" id="PTHR23222">
    <property type="entry name" value="PROHIBITIN"/>
    <property type="match status" value="1"/>
</dbReference>
<dbReference type="GO" id="GO:0016020">
    <property type="term" value="C:membrane"/>
    <property type="evidence" value="ECO:0007669"/>
    <property type="project" value="InterPro"/>
</dbReference>
<evidence type="ECO:0000313" key="4">
    <source>
        <dbReference type="Proteomes" id="UP000789941"/>
    </source>
</evidence>
<comment type="caution">
    <text evidence="3">The sequence shown here is derived from an EMBL/GenBank/DDBJ whole genome shotgun (WGS) entry which is preliminary data.</text>
</comment>
<dbReference type="EMBL" id="CABMJJ010000005">
    <property type="protein sequence ID" value="VVC03064.1"/>
    <property type="molecule type" value="Genomic_DNA"/>
</dbReference>
<dbReference type="CDD" id="cd03401">
    <property type="entry name" value="SPFH_prohibitin"/>
    <property type="match status" value="1"/>
</dbReference>
<dbReference type="InterPro" id="IPR001107">
    <property type="entry name" value="Band_7"/>
</dbReference>
<dbReference type="InterPro" id="IPR000163">
    <property type="entry name" value="Prohibitin"/>
</dbReference>
<keyword evidence="1" id="KW-1133">Transmembrane helix</keyword>
<dbReference type="Proteomes" id="UP000789941">
    <property type="component" value="Unassembled WGS sequence"/>
</dbReference>
<dbReference type="Gene3D" id="3.30.479.30">
    <property type="entry name" value="Band 7 domain"/>
    <property type="match status" value="1"/>
</dbReference>
<keyword evidence="1" id="KW-0812">Transmembrane</keyword>
<name>A0A5E4LM65_9ARCH</name>
<dbReference type="SMART" id="SM00244">
    <property type="entry name" value="PHB"/>
    <property type="match status" value="1"/>
</dbReference>
<dbReference type="PANTHER" id="PTHR23222:SF0">
    <property type="entry name" value="PROHIBITIN 1"/>
    <property type="match status" value="1"/>
</dbReference>
<dbReference type="SUPFAM" id="SSF117892">
    <property type="entry name" value="Band 7/SPFH domain"/>
    <property type="match status" value="1"/>
</dbReference>
<dbReference type="PRINTS" id="PR00679">
    <property type="entry name" value="PROHIBITIN"/>
</dbReference>
<accession>A0A5E4LM65</accession>
<proteinExistence type="predicted"/>
<organism evidence="3 4">
    <name type="scientific">Candidatus Bilamarchaeum dharawalense</name>
    <dbReference type="NCBI Taxonomy" id="2885759"/>
    <lineage>
        <taxon>Archaea</taxon>
        <taxon>Candidatus Micrarchaeota</taxon>
        <taxon>Candidatus Micrarchaeia</taxon>
        <taxon>Candidatus Anstonellales</taxon>
        <taxon>Candidatus Bilamarchaeaceae</taxon>
        <taxon>Candidatus Bilamarchaeum</taxon>
    </lineage>
</organism>
<keyword evidence="1" id="KW-0472">Membrane</keyword>
<dbReference type="InterPro" id="IPR036013">
    <property type="entry name" value="Band_7/SPFH_dom_sf"/>
</dbReference>
<feature type="transmembrane region" description="Helical" evidence="1">
    <location>
        <begin position="13"/>
        <end position="31"/>
    </location>
</feature>
<protein>
    <submittedName>
        <fullName evidence="3">SPFH domain / Band 7 family protein</fullName>
    </submittedName>
</protein>
<sequence length="296" mass="33109">MAEEMAVHNGVKLAVFLVIGFFVLIFLFVFFPVRIINAGEIGVLLEFGRVKEIWHPGMHILIPFMNDVVVMSTQIEKFETSSSAASSDLQMVSTMIAVNYRLPKTDASIQSLYENFRGDHEIRIIQPLVQEVVKANTAKYTAEELLSKREQVKAVITQNLKEKLLEYDVDVVEVSITNFDFSPDFNKAIESKVVVQQELLQAQLELQKKQIDVQRIIVEQNASATAIVIKAEADAQAQILRANAEAQAIQTITASLNDPYIRYLYVQNWNGQVPKVVGSGQNIIDISSLVAEPTAK</sequence>
<evidence type="ECO:0000256" key="1">
    <source>
        <dbReference type="SAM" id="Phobius"/>
    </source>
</evidence>
<dbReference type="Pfam" id="PF01145">
    <property type="entry name" value="Band_7"/>
    <property type="match status" value="1"/>
</dbReference>
<gene>
    <name evidence="3" type="ORF">LFW2832_00169</name>
</gene>